<name>A0AA96V0R8_9EURY</name>
<dbReference type="RefSeq" id="WP_316558154.1">
    <property type="nucleotide sequence ID" value="NZ_CP131059.1"/>
</dbReference>
<dbReference type="Pfam" id="PF04994">
    <property type="entry name" value="TfoX_C"/>
    <property type="match status" value="1"/>
</dbReference>
<dbReference type="PANTHER" id="PTHR36121:SF1">
    <property type="entry name" value="PROTEIN SXY"/>
    <property type="match status" value="1"/>
</dbReference>
<organism evidence="2 3">
    <name type="scientific">Methanimicrococcus hongohii</name>
    <dbReference type="NCBI Taxonomy" id="3028295"/>
    <lineage>
        <taxon>Archaea</taxon>
        <taxon>Methanobacteriati</taxon>
        <taxon>Methanobacteriota</taxon>
        <taxon>Stenosarchaea group</taxon>
        <taxon>Methanomicrobia</taxon>
        <taxon>Methanosarcinales</taxon>
        <taxon>Methanosarcinaceae</taxon>
        <taxon>Methanimicrococcus</taxon>
    </lineage>
</organism>
<dbReference type="PANTHER" id="PTHR36121">
    <property type="entry name" value="PROTEIN SXY"/>
    <property type="match status" value="1"/>
</dbReference>
<accession>A0AA96V0R8</accession>
<dbReference type="InterPro" id="IPR007077">
    <property type="entry name" value="TfoX_C"/>
</dbReference>
<dbReference type="KEGG" id="mehf:MmiHf6_04480"/>
<protein>
    <recommendedName>
        <fullName evidence="1">TfoX C-terminal domain-containing protein</fullName>
    </recommendedName>
</protein>
<gene>
    <name evidence="2" type="ORF">MmiHf6_04480</name>
</gene>
<evidence type="ECO:0000259" key="1">
    <source>
        <dbReference type="Pfam" id="PF04994"/>
    </source>
</evidence>
<proteinExistence type="predicted"/>
<dbReference type="Proteomes" id="UP001302978">
    <property type="component" value="Chromosome"/>
</dbReference>
<evidence type="ECO:0000313" key="3">
    <source>
        <dbReference type="Proteomes" id="UP001302978"/>
    </source>
</evidence>
<reference evidence="2 3" key="1">
    <citation type="submission" date="2023-07" db="EMBL/GenBank/DDBJ databases">
        <title>Closed genoem sequence of Methanomicrococcus sp. Hf6.</title>
        <authorList>
            <person name="Poehlein A."/>
            <person name="Protasov E."/>
            <person name="Platt K."/>
            <person name="Reeh H."/>
            <person name="Daniel R."/>
            <person name="Brune A."/>
        </authorList>
    </citation>
    <scope>NUCLEOTIDE SEQUENCE [LARGE SCALE GENOMIC DNA]</scope>
    <source>
        <strain evidence="2 3">Hf6</strain>
    </source>
</reference>
<dbReference type="InterPro" id="IPR047525">
    <property type="entry name" value="TfoX-like"/>
</dbReference>
<dbReference type="Gene3D" id="1.10.150.20">
    <property type="entry name" value="5' to 3' exonuclease, C-terminal subdomain"/>
    <property type="match status" value="1"/>
</dbReference>
<evidence type="ECO:0000313" key="2">
    <source>
        <dbReference type="EMBL" id="WNY23145.1"/>
    </source>
</evidence>
<sequence>MGCCKKKIQNQNAERKQNTESKQNALSAEIEKLEDMPNIGKVVAEKLREVGIETPDQLRAAGSREALLRLRERDSGACLSMLCGLEGAICGVRWHDLPEETKAELKFFHKNLE</sequence>
<dbReference type="EMBL" id="CP131059">
    <property type="protein sequence ID" value="WNY23145.1"/>
    <property type="molecule type" value="Genomic_DNA"/>
</dbReference>
<keyword evidence="3" id="KW-1185">Reference proteome</keyword>
<dbReference type="AlphaFoldDB" id="A0AA96V0R8"/>
<dbReference type="GeneID" id="85194937"/>
<feature type="domain" description="TfoX C-terminal" evidence="1">
    <location>
        <begin position="31"/>
        <end position="106"/>
    </location>
</feature>